<dbReference type="OrthoDB" id="667738at2"/>
<dbReference type="Proteomes" id="UP000318478">
    <property type="component" value="Unassembled WGS sequence"/>
</dbReference>
<dbReference type="InterPro" id="IPR015002">
    <property type="entry name" value="T6SS_Tdi1_C"/>
</dbReference>
<evidence type="ECO:0000313" key="3">
    <source>
        <dbReference type="Proteomes" id="UP000318478"/>
    </source>
</evidence>
<dbReference type="RefSeq" id="WP_146584582.1">
    <property type="nucleotide sequence ID" value="NZ_SJPO01000002.1"/>
</dbReference>
<evidence type="ECO:0000259" key="1">
    <source>
        <dbReference type="Pfam" id="PF08906"/>
    </source>
</evidence>
<protein>
    <recommendedName>
        <fullName evidence="1">T6SS immunity protein Tdi1 C-terminal domain-containing protein</fullName>
    </recommendedName>
</protein>
<gene>
    <name evidence="2" type="ORF">Pla123a_10560</name>
</gene>
<organism evidence="2 3">
    <name type="scientific">Posidoniimonas polymericola</name>
    <dbReference type="NCBI Taxonomy" id="2528002"/>
    <lineage>
        <taxon>Bacteria</taxon>
        <taxon>Pseudomonadati</taxon>
        <taxon>Planctomycetota</taxon>
        <taxon>Planctomycetia</taxon>
        <taxon>Pirellulales</taxon>
        <taxon>Lacipirellulaceae</taxon>
        <taxon>Posidoniimonas</taxon>
    </lineage>
</organism>
<accession>A0A5C5YTH2</accession>
<feature type="domain" description="T6SS immunity protein Tdi1 C-terminal" evidence="1">
    <location>
        <begin position="130"/>
        <end position="190"/>
    </location>
</feature>
<name>A0A5C5YTH2_9BACT</name>
<dbReference type="Pfam" id="PF08906">
    <property type="entry name" value="T6SS_Tdi1_C"/>
    <property type="match status" value="1"/>
</dbReference>
<dbReference type="AlphaFoldDB" id="A0A5C5YTH2"/>
<comment type="caution">
    <text evidence="2">The sequence shown here is derived from an EMBL/GenBank/DDBJ whole genome shotgun (WGS) entry which is preliminary data.</text>
</comment>
<keyword evidence="3" id="KW-1185">Reference proteome</keyword>
<reference evidence="2 3" key="1">
    <citation type="submission" date="2019-02" db="EMBL/GenBank/DDBJ databases">
        <title>Deep-cultivation of Planctomycetes and their phenomic and genomic characterization uncovers novel biology.</title>
        <authorList>
            <person name="Wiegand S."/>
            <person name="Jogler M."/>
            <person name="Boedeker C."/>
            <person name="Pinto D."/>
            <person name="Vollmers J."/>
            <person name="Rivas-Marin E."/>
            <person name="Kohn T."/>
            <person name="Peeters S.H."/>
            <person name="Heuer A."/>
            <person name="Rast P."/>
            <person name="Oberbeckmann S."/>
            <person name="Bunk B."/>
            <person name="Jeske O."/>
            <person name="Meyerdierks A."/>
            <person name="Storesund J.E."/>
            <person name="Kallscheuer N."/>
            <person name="Luecker S."/>
            <person name="Lage O.M."/>
            <person name="Pohl T."/>
            <person name="Merkel B.J."/>
            <person name="Hornburger P."/>
            <person name="Mueller R.-W."/>
            <person name="Bruemmer F."/>
            <person name="Labrenz M."/>
            <person name="Spormann A.M."/>
            <person name="Op Den Camp H."/>
            <person name="Overmann J."/>
            <person name="Amann R."/>
            <person name="Jetten M.S.M."/>
            <person name="Mascher T."/>
            <person name="Medema M.H."/>
            <person name="Devos D.P."/>
            <person name="Kaster A.-K."/>
            <person name="Ovreas L."/>
            <person name="Rohde M."/>
            <person name="Galperin M.Y."/>
            <person name="Jogler C."/>
        </authorList>
    </citation>
    <scope>NUCLEOTIDE SEQUENCE [LARGE SCALE GENOMIC DNA]</scope>
    <source>
        <strain evidence="2 3">Pla123a</strain>
    </source>
</reference>
<dbReference type="EMBL" id="SJPO01000002">
    <property type="protein sequence ID" value="TWT78265.1"/>
    <property type="molecule type" value="Genomic_DNA"/>
</dbReference>
<evidence type="ECO:0000313" key="2">
    <source>
        <dbReference type="EMBL" id="TWT78265.1"/>
    </source>
</evidence>
<sequence length="200" mass="22263">MFDQFNSSFQLTNLESRESNQSILTAVEPYAPGFSQLIGDYGGGTFESGLYRLHGSGDLMAWTESITAVFPRFANRLVCFAFDWLGRHFALDRKRVVDGRMQVLLLEPGAGEAMQVPADLQAFHNVELVEYRNDALASDFFSRWIDSGGAPPAYNQYVGYKVPLFLGGSDDEQNLELSDMDVYWTICGQLLNSSRGESAS</sequence>
<proteinExistence type="predicted"/>